<sequence length="205" mass="21768">MLGVPRVLTGVWGCVGLVVAATLAFLGGVPLGGYGRVARGEQGTVGFAGVARHPELVRLVVADARVDASRLAKTYHHHGSGNSSSSHQPAIAPIVPSSWQPGDPVHVYAACHDLSFDDRGCRDAWAVATDALVRVPAEDEPCYRELVPPGADLDAVAFVYWDRPERYLGVLWREWTTALRVTAIAWLAIGALVLVGQAVATRGKG</sequence>
<accession>A0ABT5BJ82</accession>
<dbReference type="EMBL" id="JAQNDN010000024">
    <property type="protein sequence ID" value="MDC0674210.1"/>
    <property type="molecule type" value="Genomic_DNA"/>
</dbReference>
<dbReference type="RefSeq" id="WP_272008260.1">
    <property type="nucleotide sequence ID" value="NZ_JAQNDN010000024.1"/>
</dbReference>
<evidence type="ECO:0000313" key="2">
    <source>
        <dbReference type="EMBL" id="MDC0674210.1"/>
    </source>
</evidence>
<evidence type="ECO:0000313" key="3">
    <source>
        <dbReference type="Proteomes" id="UP001217838"/>
    </source>
</evidence>
<keyword evidence="1" id="KW-0812">Transmembrane</keyword>
<name>A0ABT5BJ82_9BACT</name>
<organism evidence="2 3">
    <name type="scientific">Nannocystis radixulma</name>
    <dbReference type="NCBI Taxonomy" id="2995305"/>
    <lineage>
        <taxon>Bacteria</taxon>
        <taxon>Pseudomonadati</taxon>
        <taxon>Myxococcota</taxon>
        <taxon>Polyangia</taxon>
        <taxon>Nannocystales</taxon>
        <taxon>Nannocystaceae</taxon>
        <taxon>Nannocystis</taxon>
    </lineage>
</organism>
<keyword evidence="3" id="KW-1185">Reference proteome</keyword>
<gene>
    <name evidence="2" type="ORF">POL58_41065</name>
</gene>
<keyword evidence="1" id="KW-1133">Transmembrane helix</keyword>
<reference evidence="2 3" key="1">
    <citation type="submission" date="2022-11" db="EMBL/GenBank/DDBJ databases">
        <title>Minimal conservation of predation-associated metabolite biosynthetic gene clusters underscores biosynthetic potential of Myxococcota including descriptions for ten novel species: Archangium lansinium sp. nov., Myxococcus landrumus sp. nov., Nannocystis bai.</title>
        <authorList>
            <person name="Ahearne A."/>
            <person name="Stevens C."/>
            <person name="Dowd S."/>
        </authorList>
    </citation>
    <scope>NUCLEOTIDE SEQUENCE [LARGE SCALE GENOMIC DNA]</scope>
    <source>
        <strain evidence="2 3">NCELM</strain>
    </source>
</reference>
<proteinExistence type="predicted"/>
<keyword evidence="1" id="KW-0472">Membrane</keyword>
<protein>
    <recommendedName>
        <fullName evidence="4">DUF3592 domain-containing protein</fullName>
    </recommendedName>
</protein>
<comment type="caution">
    <text evidence="2">The sequence shown here is derived from an EMBL/GenBank/DDBJ whole genome shotgun (WGS) entry which is preliminary data.</text>
</comment>
<feature type="transmembrane region" description="Helical" evidence="1">
    <location>
        <begin position="181"/>
        <end position="200"/>
    </location>
</feature>
<evidence type="ECO:0008006" key="4">
    <source>
        <dbReference type="Google" id="ProtNLM"/>
    </source>
</evidence>
<evidence type="ECO:0000256" key="1">
    <source>
        <dbReference type="SAM" id="Phobius"/>
    </source>
</evidence>
<dbReference type="Proteomes" id="UP001217838">
    <property type="component" value="Unassembled WGS sequence"/>
</dbReference>
<feature type="transmembrane region" description="Helical" evidence="1">
    <location>
        <begin position="6"/>
        <end position="29"/>
    </location>
</feature>